<organism evidence="2 3">
    <name type="scientific">Nostoc cf. commune SO-36</name>
    <dbReference type="NCBI Taxonomy" id="449208"/>
    <lineage>
        <taxon>Bacteria</taxon>
        <taxon>Bacillati</taxon>
        <taxon>Cyanobacteriota</taxon>
        <taxon>Cyanophyceae</taxon>
        <taxon>Nostocales</taxon>
        <taxon>Nostocaceae</taxon>
        <taxon>Nostoc</taxon>
    </lineage>
</organism>
<evidence type="ECO:0000256" key="1">
    <source>
        <dbReference type="SAM" id="MobiDB-lite"/>
    </source>
</evidence>
<sequence>MNLNSRPIKLFLIVTFSCTSLLVSLIPVLAKPTPNRSDAKTILAQAKTFNQPPIPPGPPPGGRVRGGAKRGEIAGCPPTKPDLTALVPFTEEADSVINVWGQTTIERPSWFFYVPYTKDLPYAVEFVVQEYPESKDSKEIFRKAIALPR</sequence>
<dbReference type="InterPro" id="IPR010328">
    <property type="entry name" value="DUF928"/>
</dbReference>
<feature type="compositionally biased region" description="Pro residues" evidence="1">
    <location>
        <begin position="52"/>
        <end position="61"/>
    </location>
</feature>
<dbReference type="Pfam" id="PF06051">
    <property type="entry name" value="DUF928"/>
    <property type="match status" value="1"/>
</dbReference>
<dbReference type="EMBL" id="AP025732">
    <property type="protein sequence ID" value="BDI17539.1"/>
    <property type="molecule type" value="Genomic_DNA"/>
</dbReference>
<dbReference type="RefSeq" id="WP_251955402.1">
    <property type="nucleotide sequence ID" value="NZ_AP025732.1"/>
</dbReference>
<evidence type="ECO:0000313" key="2">
    <source>
        <dbReference type="EMBL" id="BDI17539.1"/>
    </source>
</evidence>
<proteinExistence type="predicted"/>
<protein>
    <recommendedName>
        <fullName evidence="4">DUF928 domain-containing protein</fullName>
    </recommendedName>
</protein>
<evidence type="ECO:0008006" key="4">
    <source>
        <dbReference type="Google" id="ProtNLM"/>
    </source>
</evidence>
<reference evidence="2" key="1">
    <citation type="submission" date="2022-04" db="EMBL/GenBank/DDBJ databases">
        <title>Complete genome sequence of a cyanobacterium, Nostoc sp. SO-36, isolated in Antarctica.</title>
        <authorList>
            <person name="Kanesaki Y."/>
            <person name="Effendi D."/>
            <person name="Sakamoto T."/>
            <person name="Ohtani S."/>
            <person name="Awai K."/>
        </authorList>
    </citation>
    <scope>NUCLEOTIDE SEQUENCE</scope>
    <source>
        <strain evidence="2">SO-36</strain>
    </source>
</reference>
<accession>A0ABM7Z3F3</accession>
<feature type="region of interest" description="Disordered" evidence="1">
    <location>
        <begin position="48"/>
        <end position="78"/>
    </location>
</feature>
<keyword evidence="3" id="KW-1185">Reference proteome</keyword>
<gene>
    <name evidence="2" type="ORF">ANSO36C_33410</name>
</gene>
<dbReference type="Proteomes" id="UP001055453">
    <property type="component" value="Chromosome"/>
</dbReference>
<evidence type="ECO:0000313" key="3">
    <source>
        <dbReference type="Proteomes" id="UP001055453"/>
    </source>
</evidence>
<name>A0ABM7Z3F3_NOSCO</name>